<name>A0A455ZEX4_9FLAO</name>
<sequence length="245" mass="27456">MLKRNFFCVVFFLSIYFTCYTQVLNVDKFTGKFSSEGDITSKGIMVMDMIQKGNKIEGVATYRLNSGLLDAGLLSVNGYEKDNTGYIRFRDQKGNTVADGNLRYKDLKTLYFKQTTKSTVLPYSSYLFASNSVDKDNPSVFSKEYTGKYSNNGDIDAIGVISFELSESGHKIEGIANYKTLDHQLDSGVLSVNGYTKDHKAYIRFRDQKGGSVADGILSKEGEYIIFRQTTKSDIVPIKALLQKL</sequence>
<reference evidence="2" key="8">
    <citation type="journal article" date="2018" name="J. ISSAAS">
        <title>In Silico Identification of Three Types of Integrative and Conjugative Elements (ICEs) in Elizabethkingia anophelis Strains Isolated from Around the World.</title>
        <authorList>
            <person name="Xu J."/>
            <person name="Pei D."/>
            <person name="Nicholson A."/>
            <person name="Lan Y."/>
            <person name="Xia Q."/>
        </authorList>
    </citation>
    <scope>NUCLEOTIDE SEQUENCE</scope>
</reference>
<reference evidence="2" key="1">
    <citation type="journal article" date="2014" name="Genome Biol. Evol.">
        <title>Comparative genomic analysis of malaria mosquito vector-associated novel pathogen Elizabethkingia anophelis.</title>
        <authorList>
            <person name="Teo J."/>
            <person name="Tan S.Y."/>
            <person name="Liu Y."/>
            <person name="Tay M."/>
            <person name="Ding Y."/>
            <person name="Li Y."/>
            <person name="Kjelleberg S."/>
            <person name="Givskov M."/>
            <person name="Lin R.T."/>
            <person name="Yang L."/>
        </authorList>
    </citation>
    <scope>NUCLEOTIDE SEQUENCE</scope>
</reference>
<proteinExistence type="predicted"/>
<reference evidence="2" key="2">
    <citation type="journal article" date="2014" name="PLoS ONE">
        <title>Insights from the genome annotation of Elizabethkingia anophelis from the malaria vector Anopheles gambiae.</title>
        <authorList>
            <person name="Kukutla P."/>
            <person name="Lindberg B.G."/>
            <person name="Pei D."/>
            <person name="Rayl M."/>
            <person name="Yu W."/>
            <person name="Steritz M."/>
            <person name="Faye I."/>
            <person name="Xu J."/>
        </authorList>
    </citation>
    <scope>NUCLEOTIDE SEQUENCE</scope>
</reference>
<reference evidence="2" key="7">
    <citation type="journal article" date="2017" name="Sci. Rep.">
        <title>Genomic features, phylogenetic relationships, and comparative genomics of Elizabethkingia anophelis strain EM361-97 isolated in Taiwan.</title>
        <authorList>
            <person name="Lin J.N."/>
            <person name="Lai C.H."/>
            <person name="Yang C.H."/>
            <person name="Huang Y.H."/>
            <person name="Lin H.H."/>
        </authorList>
    </citation>
    <scope>NUCLEOTIDE SEQUENCE</scope>
</reference>
<reference evidence="2" key="6">
    <citation type="journal article" date="2017" name="Nat. Commun.">
        <title>Evolutionary dynamics and genomic features of the Elizabethkingia anophelis 2015 to 2016 Wisconsin outbreak strain.</title>
        <authorList>
            <person name="Perrin A."/>
            <person name="Larsonneur E."/>
            <person name="Nicholson A.C."/>
            <person name="Edwards D.J."/>
            <person name="Gundlach K.M."/>
            <person name="Whitney A.M."/>
            <person name="Gulvik C.A."/>
            <person name="Bell M.E."/>
            <person name="Rendueles O."/>
            <person name="Cury J."/>
            <person name="Hugon P."/>
            <person name="Clermont D."/>
            <person name="Enouf V."/>
            <person name="Loparev V."/>
            <person name="Juieng P."/>
            <person name="Monson T."/>
            <person name="Warshauer D."/>
            <person name="Elbadawi L.I."/>
            <person name="Walters M.S."/>
            <person name="Crist M.B."/>
            <person name="Noble-Wang J."/>
            <person name="Borlaug G."/>
            <person name="Rocha E.P.C."/>
            <person name="Criscuolo A."/>
            <person name="Touchon M."/>
            <person name="Davis J.P."/>
            <person name="Holt K.E."/>
            <person name="McQuiston J.R."/>
            <person name="Brisse S."/>
        </authorList>
    </citation>
    <scope>NUCLEOTIDE SEQUENCE</scope>
</reference>
<dbReference type="EMBL" id="BK010600">
    <property type="protein sequence ID" value="DAC75125.1"/>
    <property type="molecule type" value="Genomic_DNA"/>
</dbReference>
<dbReference type="AlphaFoldDB" id="A0A455ZEX4"/>
<accession>A0A455ZEX4</accession>
<reference evidence="2" key="5">
    <citation type="journal article" date="2017" name="Genome Announc.">
        <title>Complete Circularized Genome Sequences of Four Strains of Elizabethkingia anophelis, Including Two Novel Strains Isolated from Wild-Caught Anopheles sinensis.</title>
        <authorList>
            <person name="Pei D."/>
            <person name="Nicholson A.C."/>
            <person name="Jiang J."/>
            <person name="Chen H."/>
            <person name="Whitney A.M."/>
            <person name="Villarma A."/>
            <person name="Bell M."/>
            <person name="Humrighouse B."/>
            <person name="Rowe L.A."/>
            <person name="Sheth M."/>
            <person name="Batra D."/>
            <person name="Juieng P."/>
            <person name="Loparev V.N."/>
            <person name="McQuiston J.R."/>
            <person name="Lan Y."/>
            <person name="Ma Y."/>
            <person name="Xu J."/>
        </authorList>
    </citation>
    <scope>NUCLEOTIDE SEQUENCE</scope>
</reference>
<dbReference type="EMBL" id="BK010602">
    <property type="protein sequence ID" value="DAC75310.1"/>
    <property type="molecule type" value="Genomic_DNA"/>
</dbReference>
<evidence type="ECO:0000313" key="1">
    <source>
        <dbReference type="EMBL" id="DAC75125.1"/>
    </source>
</evidence>
<gene>
    <name evidence="2" type="primary">ICEEaII(8)_FMS-007_66448_65711</name>
    <name evidence="1" type="synonym">ICEEaII(6)_F3201_64400_63663</name>
</gene>
<reference evidence="2" key="4">
    <citation type="journal article" date="2016" name="Sci. Rep.">
        <title>Genomic epidemiology and global diversity of the emerging bacterial pathogen Elizabethkingia anophelis.</title>
        <authorList>
            <person name="Breurec S."/>
            <person name="Criscuolo A."/>
            <person name="Diancourt L."/>
            <person name="Rendueles O."/>
            <person name="Vandenbogaert M."/>
            <person name="Passet V."/>
            <person name="Caro V."/>
            <person name="Rocha E.P."/>
            <person name="Touchon M."/>
            <person name="Brisse S."/>
        </authorList>
    </citation>
    <scope>NUCLEOTIDE SEQUENCE</scope>
</reference>
<reference evidence="2" key="3">
    <citation type="journal article" date="2016" name="Genome Announc.">
        <title>Complete Genome Sequences of Four Strains from the 2015-2016 Elizabethkingia anophelis Outbreak.</title>
        <authorList>
            <person name="Nicholson A.C."/>
            <person name="Whitney A.M."/>
            <person name="Emery B.D."/>
            <person name="Bell M.E."/>
            <person name="Gartin J.T."/>
            <person name="Humrighouse B.W."/>
            <person name="Loparev V.N."/>
            <person name="Batra D."/>
            <person name="Sheth M."/>
            <person name="Rowe L.A."/>
            <person name="Juieng P."/>
            <person name="Knipe K."/>
            <person name="Gulvik C."/>
            <person name="McQuiston J.R."/>
        </authorList>
    </citation>
    <scope>NUCLEOTIDE SEQUENCE</scope>
</reference>
<organism evidence="2">
    <name type="scientific">Elizabethkingia anophelis</name>
    <dbReference type="NCBI Taxonomy" id="1117645"/>
    <lineage>
        <taxon>Bacteria</taxon>
        <taxon>Pseudomonadati</taxon>
        <taxon>Bacteroidota</taxon>
        <taxon>Flavobacteriia</taxon>
        <taxon>Flavobacteriales</taxon>
        <taxon>Weeksellaceae</taxon>
        <taxon>Elizabethkingia</taxon>
    </lineage>
</organism>
<evidence type="ECO:0000313" key="2">
    <source>
        <dbReference type="EMBL" id="DAC75310.1"/>
    </source>
</evidence>
<protein>
    <submittedName>
        <fullName evidence="2">Uncharacterized protein</fullName>
    </submittedName>
</protein>
<dbReference type="RefSeq" id="WP_236686987.1">
    <property type="nucleotide sequence ID" value="NZ_CP016374.1"/>
</dbReference>